<name>A0ABU2NIV2_9PSEU</name>
<evidence type="ECO:0000256" key="1">
    <source>
        <dbReference type="SAM" id="MobiDB-lite"/>
    </source>
</evidence>
<feature type="region of interest" description="Disordered" evidence="1">
    <location>
        <begin position="29"/>
        <end position="65"/>
    </location>
</feature>
<gene>
    <name evidence="2" type="ORF">RM445_30910</name>
</gene>
<dbReference type="Proteomes" id="UP001183202">
    <property type="component" value="Unassembled WGS sequence"/>
</dbReference>
<proteinExistence type="predicted"/>
<comment type="caution">
    <text evidence="2">The sequence shown here is derived from an EMBL/GenBank/DDBJ whole genome shotgun (WGS) entry which is preliminary data.</text>
</comment>
<protein>
    <submittedName>
        <fullName evidence="2">Uncharacterized protein</fullName>
    </submittedName>
</protein>
<organism evidence="2 3">
    <name type="scientific">Pseudonocardia charpentierae</name>
    <dbReference type="NCBI Taxonomy" id="3075545"/>
    <lineage>
        <taxon>Bacteria</taxon>
        <taxon>Bacillati</taxon>
        <taxon>Actinomycetota</taxon>
        <taxon>Actinomycetes</taxon>
        <taxon>Pseudonocardiales</taxon>
        <taxon>Pseudonocardiaceae</taxon>
        <taxon>Pseudonocardia</taxon>
    </lineage>
</organism>
<sequence length="65" mass="7056">MQLGVTTLELDVQITEEGQAVGPAVHAWTAEPDGQTIPGPTRSSTPRCRSRTRARSGSTRYSLWS</sequence>
<keyword evidence="3" id="KW-1185">Reference proteome</keyword>
<reference evidence="3" key="1">
    <citation type="submission" date="2023-07" db="EMBL/GenBank/DDBJ databases">
        <title>30 novel species of actinomycetes from the DSMZ collection.</title>
        <authorList>
            <person name="Nouioui I."/>
        </authorList>
    </citation>
    <scope>NUCLEOTIDE SEQUENCE [LARGE SCALE GENOMIC DNA]</scope>
    <source>
        <strain evidence="3">DSM 45834</strain>
    </source>
</reference>
<evidence type="ECO:0000313" key="3">
    <source>
        <dbReference type="Proteomes" id="UP001183202"/>
    </source>
</evidence>
<evidence type="ECO:0000313" key="2">
    <source>
        <dbReference type="EMBL" id="MDT0353901.1"/>
    </source>
</evidence>
<feature type="compositionally biased region" description="Low complexity" evidence="1">
    <location>
        <begin position="55"/>
        <end position="65"/>
    </location>
</feature>
<dbReference type="EMBL" id="JAVREJ010000051">
    <property type="protein sequence ID" value="MDT0353901.1"/>
    <property type="molecule type" value="Genomic_DNA"/>
</dbReference>
<accession>A0ABU2NIV2</accession>
<dbReference type="RefSeq" id="WP_311560415.1">
    <property type="nucleotide sequence ID" value="NZ_JAVREJ010000051.1"/>
</dbReference>